<dbReference type="Gene3D" id="3.30.70.270">
    <property type="match status" value="1"/>
</dbReference>
<protein>
    <recommendedName>
        <fullName evidence="4">Reverse transcriptase domain-containing protein</fullName>
    </recommendedName>
</protein>
<sequence>MFHRLWKDNLPALRKSTLNIRTWSRESMTVLRSFRASIQYRNISHENSMYSYCGRGQPLLGRAWFRPLNIDLNVPARQVSASEVRTPKGNGWHRIVGKYASAFQPSLGQYKRPPIHIELILGARARFFKCRPVPLALIDRVKEQIERLDKRGSLEAILWSDWASPVVIAMKKGGEIRLCGDYSATVNLVSRKDVYPLPTVPEMMTTLSGGAWFSKLDLMET</sequence>
<dbReference type="EMBL" id="KL363256">
    <property type="protein sequence ID" value="KFD50274.1"/>
    <property type="molecule type" value="Genomic_DNA"/>
</dbReference>
<dbReference type="Proteomes" id="UP000030758">
    <property type="component" value="Unassembled WGS sequence"/>
</dbReference>
<dbReference type="SUPFAM" id="SSF56672">
    <property type="entry name" value="DNA/RNA polymerases"/>
    <property type="match status" value="1"/>
</dbReference>
<name>A0A085LZ78_9BILA</name>
<dbReference type="InterPro" id="IPR050951">
    <property type="entry name" value="Retrovirus_Pol_polyprotein"/>
</dbReference>
<keyword evidence="3" id="KW-1185">Reference proteome</keyword>
<dbReference type="InterPro" id="IPR043502">
    <property type="entry name" value="DNA/RNA_pol_sf"/>
</dbReference>
<reference evidence="1 3" key="1">
    <citation type="journal article" date="2014" name="Nat. Genet.">
        <title>Genome and transcriptome of the porcine whipworm Trichuris suis.</title>
        <authorList>
            <person name="Jex A.R."/>
            <person name="Nejsum P."/>
            <person name="Schwarz E.M."/>
            <person name="Hu L."/>
            <person name="Young N.D."/>
            <person name="Hall R.S."/>
            <person name="Korhonen P.K."/>
            <person name="Liao S."/>
            <person name="Thamsborg S."/>
            <person name="Xia J."/>
            <person name="Xu P."/>
            <person name="Wang S."/>
            <person name="Scheerlinck J.P."/>
            <person name="Hofmann A."/>
            <person name="Sternberg P.W."/>
            <person name="Wang J."/>
            <person name="Gasser R.B."/>
        </authorList>
    </citation>
    <scope>NUCLEOTIDE SEQUENCE [LARGE SCALE GENOMIC DNA]</scope>
    <source>
        <strain evidence="2">DCEP-RM93F</strain>
        <strain evidence="1">DCEP-RM93M</strain>
    </source>
</reference>
<gene>
    <name evidence="1" type="ORF">M513_08902</name>
    <name evidence="2" type="ORF">M514_08902</name>
</gene>
<evidence type="ECO:0000313" key="2">
    <source>
        <dbReference type="EMBL" id="KFD66971.1"/>
    </source>
</evidence>
<evidence type="ECO:0000313" key="3">
    <source>
        <dbReference type="Proteomes" id="UP000030764"/>
    </source>
</evidence>
<proteinExistence type="predicted"/>
<dbReference type="AlphaFoldDB" id="A0A085LZ78"/>
<dbReference type="PANTHER" id="PTHR37984:SF5">
    <property type="entry name" value="PROTEIN NYNRIN-LIKE"/>
    <property type="match status" value="1"/>
</dbReference>
<dbReference type="Gene3D" id="3.10.10.10">
    <property type="entry name" value="HIV Type 1 Reverse Transcriptase, subunit A, domain 1"/>
    <property type="match status" value="1"/>
</dbReference>
<dbReference type="InterPro" id="IPR043128">
    <property type="entry name" value="Rev_trsase/Diguanyl_cyclase"/>
</dbReference>
<dbReference type="Proteomes" id="UP000030764">
    <property type="component" value="Unassembled WGS sequence"/>
</dbReference>
<dbReference type="EMBL" id="KL367519">
    <property type="protein sequence ID" value="KFD66971.1"/>
    <property type="molecule type" value="Genomic_DNA"/>
</dbReference>
<organism evidence="1 3">
    <name type="scientific">Trichuris suis</name>
    <name type="common">pig whipworm</name>
    <dbReference type="NCBI Taxonomy" id="68888"/>
    <lineage>
        <taxon>Eukaryota</taxon>
        <taxon>Metazoa</taxon>
        <taxon>Ecdysozoa</taxon>
        <taxon>Nematoda</taxon>
        <taxon>Enoplea</taxon>
        <taxon>Dorylaimia</taxon>
        <taxon>Trichinellida</taxon>
        <taxon>Trichuridae</taxon>
        <taxon>Trichuris</taxon>
    </lineage>
</organism>
<evidence type="ECO:0008006" key="4">
    <source>
        <dbReference type="Google" id="ProtNLM"/>
    </source>
</evidence>
<evidence type="ECO:0000313" key="1">
    <source>
        <dbReference type="EMBL" id="KFD50274.1"/>
    </source>
</evidence>
<dbReference type="PANTHER" id="PTHR37984">
    <property type="entry name" value="PROTEIN CBG26694"/>
    <property type="match status" value="1"/>
</dbReference>
<accession>A0A085LZ78</accession>